<feature type="transmembrane region" description="Helical" evidence="8">
    <location>
        <begin position="88"/>
        <end position="109"/>
    </location>
</feature>
<comment type="subcellular location">
    <subcellularLocation>
        <location evidence="1">Cell membrane</location>
        <topology evidence="1">Multi-pass membrane protein</topology>
    </subcellularLocation>
</comment>
<keyword evidence="4 8" id="KW-0812">Transmembrane</keyword>
<dbReference type="InterPro" id="IPR005115">
    <property type="entry name" value="Gly_transporter"/>
</dbReference>
<evidence type="ECO:0000313" key="11">
    <source>
        <dbReference type="Proteomes" id="UP000705983"/>
    </source>
</evidence>
<comment type="similarity">
    <text evidence="2">Belongs to the UPF0126 family.</text>
</comment>
<name>A0ABS2TD00_9ACTO</name>
<accession>A0ABS2TD00</accession>
<feature type="transmembrane region" description="Helical" evidence="8">
    <location>
        <begin position="63"/>
        <end position="81"/>
    </location>
</feature>
<keyword evidence="5 8" id="KW-1133">Transmembrane helix</keyword>
<keyword evidence="3" id="KW-1003">Cell membrane</keyword>
<keyword evidence="11" id="KW-1185">Reference proteome</keyword>
<dbReference type="RefSeq" id="WP_187996053.1">
    <property type="nucleotide sequence ID" value="NZ_JACEXG010000001.1"/>
</dbReference>
<evidence type="ECO:0000256" key="7">
    <source>
        <dbReference type="SAM" id="MobiDB-lite"/>
    </source>
</evidence>
<feature type="domain" description="Glycine transporter" evidence="9">
    <location>
        <begin position="5"/>
        <end position="78"/>
    </location>
</feature>
<dbReference type="PANTHER" id="PTHR30506">
    <property type="entry name" value="INNER MEMBRANE PROTEIN"/>
    <property type="match status" value="1"/>
</dbReference>
<evidence type="ECO:0000256" key="1">
    <source>
        <dbReference type="ARBA" id="ARBA00004651"/>
    </source>
</evidence>
<protein>
    <submittedName>
        <fullName evidence="10">Trimeric intracellular cation channel family protein</fullName>
    </submittedName>
</protein>
<feature type="domain" description="Glycine transporter" evidence="9">
    <location>
        <begin position="91"/>
        <end position="163"/>
    </location>
</feature>
<evidence type="ECO:0000259" key="9">
    <source>
        <dbReference type="Pfam" id="PF03458"/>
    </source>
</evidence>
<evidence type="ECO:0000256" key="4">
    <source>
        <dbReference type="ARBA" id="ARBA00022692"/>
    </source>
</evidence>
<feature type="transmembrane region" description="Helical" evidence="8">
    <location>
        <begin position="174"/>
        <end position="193"/>
    </location>
</feature>
<gene>
    <name evidence="10" type="ORF">JVW63_02300</name>
</gene>
<dbReference type="EMBL" id="JAFFJS010000001">
    <property type="protein sequence ID" value="MBM9432535.1"/>
    <property type="molecule type" value="Genomic_DNA"/>
</dbReference>
<evidence type="ECO:0000256" key="3">
    <source>
        <dbReference type="ARBA" id="ARBA00022475"/>
    </source>
</evidence>
<dbReference type="Pfam" id="PF03458">
    <property type="entry name" value="Gly_transporter"/>
    <property type="match status" value="2"/>
</dbReference>
<comment type="caution">
    <text evidence="10">The sequence shown here is derived from an EMBL/GenBank/DDBJ whole genome shotgun (WGS) entry which is preliminary data.</text>
</comment>
<evidence type="ECO:0000313" key="10">
    <source>
        <dbReference type="EMBL" id="MBM9432535.1"/>
    </source>
</evidence>
<reference evidence="11" key="1">
    <citation type="submission" date="2021-02" db="EMBL/GenBank/DDBJ databases">
        <title>Leucobacter sp. CX169.</title>
        <authorList>
            <person name="Cheng Y."/>
        </authorList>
    </citation>
    <scope>NUCLEOTIDE SEQUENCE [LARGE SCALE GENOMIC DNA]</scope>
    <source>
        <strain evidence="11">JY899</strain>
    </source>
</reference>
<dbReference type="PANTHER" id="PTHR30506:SF3">
    <property type="entry name" value="UPF0126 INNER MEMBRANE PROTEIN YADS-RELATED"/>
    <property type="match status" value="1"/>
</dbReference>
<sequence>MLLTVLFLIGITAEAMTGALAAGRQKMDLFGVTMVACVTALGGGSVRDMLLGHYPLSWVEHPYYLVIVAVAAIITVLTSSLMTYFRILFLVLDSVGLAVFTIFGVRIALEMDYGFIIALVSGLITGVMGGILRDILCNRIPLVFHKELYASIVPVGVIVYYGLTELGVSEDITVLSSLLIVFTLRIIAIYFKLSLPVFDYQEKQAPRLERNKLWHFPRRTSTRHSYGFHWKKYGRHSRSAPSGDDIVSAASPQTPDDPQSPDDPHAPAHIERS</sequence>
<feature type="compositionally biased region" description="Basic and acidic residues" evidence="7">
    <location>
        <begin position="262"/>
        <end position="273"/>
    </location>
</feature>
<evidence type="ECO:0000256" key="2">
    <source>
        <dbReference type="ARBA" id="ARBA00008193"/>
    </source>
</evidence>
<feature type="region of interest" description="Disordered" evidence="7">
    <location>
        <begin position="235"/>
        <end position="273"/>
    </location>
</feature>
<evidence type="ECO:0000256" key="5">
    <source>
        <dbReference type="ARBA" id="ARBA00022989"/>
    </source>
</evidence>
<proteinExistence type="inferred from homology"/>
<keyword evidence="6 8" id="KW-0472">Membrane</keyword>
<organism evidence="10 11">
    <name type="scientific">Flaviflexus equikiangi</name>
    <dbReference type="NCBI Taxonomy" id="2758573"/>
    <lineage>
        <taxon>Bacteria</taxon>
        <taxon>Bacillati</taxon>
        <taxon>Actinomycetota</taxon>
        <taxon>Actinomycetes</taxon>
        <taxon>Actinomycetales</taxon>
        <taxon>Actinomycetaceae</taxon>
        <taxon>Flaviflexus</taxon>
    </lineage>
</organism>
<feature type="transmembrane region" description="Helical" evidence="8">
    <location>
        <begin position="115"/>
        <end position="136"/>
    </location>
</feature>
<evidence type="ECO:0000256" key="8">
    <source>
        <dbReference type="SAM" id="Phobius"/>
    </source>
</evidence>
<feature type="transmembrane region" description="Helical" evidence="8">
    <location>
        <begin position="148"/>
        <end position="168"/>
    </location>
</feature>
<dbReference type="Proteomes" id="UP000705983">
    <property type="component" value="Unassembled WGS sequence"/>
</dbReference>
<evidence type="ECO:0000256" key="6">
    <source>
        <dbReference type="ARBA" id="ARBA00023136"/>
    </source>
</evidence>